<feature type="compositionally biased region" description="Low complexity" evidence="1">
    <location>
        <begin position="135"/>
        <end position="151"/>
    </location>
</feature>
<keyword evidence="2" id="KW-0732">Signal</keyword>
<keyword evidence="5" id="KW-1185">Reference proteome</keyword>
<evidence type="ECO:0000256" key="1">
    <source>
        <dbReference type="SAM" id="MobiDB-lite"/>
    </source>
</evidence>
<evidence type="ECO:0000313" key="3">
    <source>
        <dbReference type="EMBL" id="OAV88292.1"/>
    </source>
</evidence>
<organism evidence="3">
    <name type="scientific">Puccinia triticina (isolate 1-1 / race 1 (BBBD))</name>
    <name type="common">Brown leaf rust fungus</name>
    <dbReference type="NCBI Taxonomy" id="630390"/>
    <lineage>
        <taxon>Eukaryota</taxon>
        <taxon>Fungi</taxon>
        <taxon>Dikarya</taxon>
        <taxon>Basidiomycota</taxon>
        <taxon>Pucciniomycotina</taxon>
        <taxon>Pucciniomycetes</taxon>
        <taxon>Pucciniales</taxon>
        <taxon>Pucciniaceae</taxon>
        <taxon>Puccinia</taxon>
    </lineage>
</organism>
<accession>A0A180G7J2</accession>
<feature type="compositionally biased region" description="Low complexity" evidence="1">
    <location>
        <begin position="163"/>
        <end position="193"/>
    </location>
</feature>
<evidence type="ECO:0000256" key="2">
    <source>
        <dbReference type="SAM" id="SignalP"/>
    </source>
</evidence>
<evidence type="ECO:0008006" key="6">
    <source>
        <dbReference type="Google" id="ProtNLM"/>
    </source>
</evidence>
<dbReference type="EnsemblFungi" id="PTTG_29075-t43_1">
    <property type="protein sequence ID" value="PTTG_29075-t43_1-p1"/>
    <property type="gene ID" value="PTTG_29075"/>
</dbReference>
<dbReference type="OrthoDB" id="3362246at2759"/>
<protein>
    <recommendedName>
        <fullName evidence="6">Secreted protein</fullName>
    </recommendedName>
</protein>
<proteinExistence type="predicted"/>
<dbReference type="STRING" id="630390.A0A180G7J2"/>
<feature type="chain" id="PRO_5008109627" description="Secreted protein" evidence="2">
    <location>
        <begin position="18"/>
        <end position="250"/>
    </location>
</feature>
<name>A0A180G7J2_PUCT1</name>
<evidence type="ECO:0000313" key="4">
    <source>
        <dbReference type="EnsemblFungi" id="PTTG_29075-t43_1-p1"/>
    </source>
</evidence>
<reference evidence="4 5" key="3">
    <citation type="journal article" date="2017" name="G3 (Bethesda)">
        <title>Comparative analysis highlights variable genome content of wheat rusts and divergence of the mating loci.</title>
        <authorList>
            <person name="Cuomo C.A."/>
            <person name="Bakkeren G."/>
            <person name="Khalil H.B."/>
            <person name="Panwar V."/>
            <person name="Joly D."/>
            <person name="Linning R."/>
            <person name="Sakthikumar S."/>
            <person name="Song X."/>
            <person name="Adiconis X."/>
            <person name="Fan L."/>
            <person name="Goldberg J.M."/>
            <person name="Levin J.Z."/>
            <person name="Young S."/>
            <person name="Zeng Q."/>
            <person name="Anikster Y."/>
            <person name="Bruce M."/>
            <person name="Wang M."/>
            <person name="Yin C."/>
            <person name="McCallum B."/>
            <person name="Szabo L.J."/>
            <person name="Hulbert S."/>
            <person name="Chen X."/>
            <person name="Fellers J.P."/>
        </authorList>
    </citation>
    <scope>NUCLEOTIDE SEQUENCE</scope>
    <source>
        <strain evidence="5">Isolate 1-1 / race 1 (BBBD)</strain>
        <strain evidence="4">isolate 1-1 / race 1 (BBBD)</strain>
    </source>
</reference>
<gene>
    <name evidence="3" type="ORF">PTTG_29075</name>
</gene>
<reference evidence="3" key="2">
    <citation type="submission" date="2016-05" db="EMBL/GenBank/DDBJ databases">
        <title>Comparative analysis highlights variable genome content of wheat rusts and divergence of the mating loci.</title>
        <authorList>
            <person name="Cuomo C.A."/>
            <person name="Bakkeren G."/>
            <person name="Szabo L."/>
            <person name="Khalil H."/>
            <person name="Joly D."/>
            <person name="Goldberg J."/>
            <person name="Young S."/>
            <person name="Zeng Q."/>
            <person name="Fellers J."/>
        </authorList>
    </citation>
    <scope>NUCLEOTIDE SEQUENCE [LARGE SCALE GENOMIC DNA]</scope>
    <source>
        <strain evidence="3">1-1 BBBD Race 1</strain>
    </source>
</reference>
<sequence>MHPQLTILLGSLHLVLAQDGPTINTPMSVVQCLPTQLTFGGGVPPYTLSALPAGQPGATPLAELGSQSGTSFTWVTNLPGGTATTLQIRDSKGVINYTQAITVQASSDSKCLNGGGGGAGAGAGGTPSPNPSGPPNSTGSGTPGGSTSTTPANPPPKGGNTPGGAQPNATTPATTPNTTSAAAGSTNTTKGPSPFVPPSTTPSSTTPVTTTPNNAASNAPANAASSVSGFSQQSCLAGLAIAAAVSAVFA</sequence>
<evidence type="ECO:0000313" key="5">
    <source>
        <dbReference type="Proteomes" id="UP000005240"/>
    </source>
</evidence>
<dbReference type="VEuPathDB" id="FungiDB:PTTG_29075"/>
<dbReference type="PANTHER" id="PTHR37487">
    <property type="entry name" value="CHROMOSOME 1, WHOLE GENOME SHOTGUN SEQUENCE"/>
    <property type="match status" value="1"/>
</dbReference>
<feature type="compositionally biased region" description="Low complexity" evidence="1">
    <location>
        <begin position="201"/>
        <end position="228"/>
    </location>
</feature>
<dbReference type="EMBL" id="ADAS02000189">
    <property type="protein sequence ID" value="OAV88292.1"/>
    <property type="molecule type" value="Genomic_DNA"/>
</dbReference>
<reference evidence="4" key="4">
    <citation type="submission" date="2025-05" db="UniProtKB">
        <authorList>
            <consortium name="EnsemblFungi"/>
        </authorList>
    </citation>
    <scope>IDENTIFICATION</scope>
    <source>
        <strain evidence="4">isolate 1-1 / race 1 (BBBD)</strain>
    </source>
</reference>
<reference evidence="3" key="1">
    <citation type="submission" date="2009-11" db="EMBL/GenBank/DDBJ databases">
        <authorList>
            <consortium name="The Broad Institute Genome Sequencing Platform"/>
            <person name="Ward D."/>
            <person name="Feldgarden M."/>
            <person name="Earl A."/>
            <person name="Young S.K."/>
            <person name="Zeng Q."/>
            <person name="Koehrsen M."/>
            <person name="Alvarado L."/>
            <person name="Berlin A."/>
            <person name="Bochicchio J."/>
            <person name="Borenstein D."/>
            <person name="Chapman S.B."/>
            <person name="Chen Z."/>
            <person name="Engels R."/>
            <person name="Freedman E."/>
            <person name="Gellesch M."/>
            <person name="Goldberg J."/>
            <person name="Griggs A."/>
            <person name="Gujja S."/>
            <person name="Heilman E."/>
            <person name="Heiman D."/>
            <person name="Hepburn T."/>
            <person name="Howarth C."/>
            <person name="Jen D."/>
            <person name="Larson L."/>
            <person name="Lewis B."/>
            <person name="Mehta T."/>
            <person name="Park D."/>
            <person name="Pearson M."/>
            <person name="Roberts A."/>
            <person name="Saif S."/>
            <person name="Shea T."/>
            <person name="Shenoy N."/>
            <person name="Sisk P."/>
            <person name="Stolte C."/>
            <person name="Sykes S."/>
            <person name="Thomson T."/>
            <person name="Walk T."/>
            <person name="White J."/>
            <person name="Yandava C."/>
            <person name="Izard J."/>
            <person name="Baranova O.V."/>
            <person name="Blanton J.M."/>
            <person name="Tanner A.C."/>
            <person name="Dewhirst F.E."/>
            <person name="Haas B."/>
            <person name="Nusbaum C."/>
            <person name="Birren B."/>
        </authorList>
    </citation>
    <scope>NUCLEOTIDE SEQUENCE [LARGE SCALE GENOMIC DNA]</scope>
    <source>
        <strain evidence="3">1-1 BBBD Race 1</strain>
    </source>
</reference>
<feature type="compositionally biased region" description="Gly residues" evidence="1">
    <location>
        <begin position="114"/>
        <end position="125"/>
    </location>
</feature>
<feature type="region of interest" description="Disordered" evidence="1">
    <location>
        <begin position="114"/>
        <end position="231"/>
    </location>
</feature>
<dbReference type="Proteomes" id="UP000005240">
    <property type="component" value="Unassembled WGS sequence"/>
</dbReference>
<dbReference type="AlphaFoldDB" id="A0A180G7J2"/>
<feature type="signal peptide" evidence="2">
    <location>
        <begin position="1"/>
        <end position="17"/>
    </location>
</feature>
<dbReference type="PANTHER" id="PTHR37487:SF2">
    <property type="entry name" value="EXPRESSED PROTEIN"/>
    <property type="match status" value="1"/>
</dbReference>